<protein>
    <submittedName>
        <fullName evidence="2">Uncharacterized protein</fullName>
    </submittedName>
</protein>
<comment type="caution">
    <text evidence="2">The sequence shown here is derived from an EMBL/GenBank/DDBJ whole genome shotgun (WGS) entry which is preliminary data.</text>
</comment>
<keyword evidence="1" id="KW-0472">Membrane</keyword>
<feature type="transmembrane region" description="Helical" evidence="1">
    <location>
        <begin position="26"/>
        <end position="42"/>
    </location>
</feature>
<reference evidence="2 3" key="1">
    <citation type="submission" date="2013-02" db="EMBL/GenBank/DDBJ databases">
        <title>Insights into archaeal evolution and symbiosis from the genomes of a Nanoarchaeon and its crenarchaeal host from Yellowstone National Park.</title>
        <authorList>
            <person name="Podar M."/>
            <person name="Makarova K.S."/>
            <person name="Graham D.E."/>
            <person name="Wolf Y.I."/>
            <person name="Koonin E.V."/>
            <person name="Reysenbach A.-L."/>
        </authorList>
    </citation>
    <scope>NUCLEOTIDE SEQUENCE [LARGE SCALE GENOMIC DNA]</scope>
</reference>
<keyword evidence="3" id="KW-1185">Reference proteome</keyword>
<name>R1G2C9_NANST</name>
<keyword evidence="1" id="KW-0812">Transmembrane</keyword>
<dbReference type="AlphaFoldDB" id="R1G2C9"/>
<gene>
    <name evidence="2" type="ORF">Nst1_648</name>
</gene>
<dbReference type="EMBL" id="APJZ01000007">
    <property type="protein sequence ID" value="EOD42231.1"/>
    <property type="molecule type" value="Genomic_DNA"/>
</dbReference>
<accession>R1G2C9</accession>
<sequence length="43" mass="4498">MGPNNLIANYTQSEIVVSENISPTDLIGIGGLIVGLLALFNII</sequence>
<proteinExistence type="predicted"/>
<evidence type="ECO:0000256" key="1">
    <source>
        <dbReference type="SAM" id="Phobius"/>
    </source>
</evidence>
<organism evidence="2 3">
    <name type="scientific">Nanobsidianus stetteri</name>
    <dbReference type="NCBI Taxonomy" id="1294122"/>
    <lineage>
        <taxon>Archaea</taxon>
        <taxon>Nanobdellota</taxon>
        <taxon>Candidatus Nanoarchaeia</taxon>
        <taxon>Nanoarchaeales</taxon>
        <taxon>Nanopusillaceae</taxon>
        <taxon>Candidatus Nanobsidianus</taxon>
    </lineage>
</organism>
<keyword evidence="1" id="KW-1133">Transmembrane helix</keyword>
<evidence type="ECO:0000313" key="3">
    <source>
        <dbReference type="Proteomes" id="UP000053279"/>
    </source>
</evidence>
<evidence type="ECO:0000313" key="2">
    <source>
        <dbReference type="EMBL" id="EOD42231.1"/>
    </source>
</evidence>
<dbReference type="Proteomes" id="UP000053279">
    <property type="component" value="Unassembled WGS sequence"/>
</dbReference>